<gene>
    <name evidence="3" type="ORF">ACFOUO_00135</name>
</gene>
<keyword evidence="2" id="KW-0231">Viral genome packaging</keyword>
<dbReference type="InterPro" id="IPR038713">
    <property type="entry name" value="Terminase_Gp1_N_sf"/>
</dbReference>
<proteinExistence type="predicted"/>
<keyword evidence="4" id="KW-1185">Reference proteome</keyword>
<dbReference type="InterPro" id="IPR005335">
    <property type="entry name" value="Terminase_ssu"/>
</dbReference>
<dbReference type="PANTHER" id="PTHR41328">
    <property type="entry name" value="TERMINASE SMALL SUBUNIT-RELATED"/>
    <property type="match status" value="1"/>
</dbReference>
<evidence type="ECO:0000256" key="2">
    <source>
        <dbReference type="ARBA" id="ARBA00023219"/>
    </source>
</evidence>
<name>A0ABV8JBV0_9BACL</name>
<dbReference type="Proteomes" id="UP001595843">
    <property type="component" value="Unassembled WGS sequence"/>
</dbReference>
<dbReference type="InterPro" id="IPR052404">
    <property type="entry name" value="SPP1-like_terminase"/>
</dbReference>
<evidence type="ECO:0000256" key="1">
    <source>
        <dbReference type="ARBA" id="ARBA00022612"/>
    </source>
</evidence>
<evidence type="ECO:0000313" key="3">
    <source>
        <dbReference type="EMBL" id="MFC4075232.1"/>
    </source>
</evidence>
<dbReference type="RefSeq" id="WP_380700953.1">
    <property type="nucleotide sequence ID" value="NZ_JBHSAP010000001.1"/>
</dbReference>
<reference evidence="4" key="1">
    <citation type="journal article" date="2019" name="Int. J. Syst. Evol. Microbiol.">
        <title>The Global Catalogue of Microorganisms (GCM) 10K type strain sequencing project: providing services to taxonomists for standard genome sequencing and annotation.</title>
        <authorList>
            <consortium name="The Broad Institute Genomics Platform"/>
            <consortium name="The Broad Institute Genome Sequencing Center for Infectious Disease"/>
            <person name="Wu L."/>
            <person name="Ma J."/>
        </authorList>
    </citation>
    <scope>NUCLEOTIDE SEQUENCE [LARGE SCALE GENOMIC DNA]</scope>
    <source>
        <strain evidence="4">IBRC-M 10813</strain>
    </source>
</reference>
<comment type="caution">
    <text evidence="3">The sequence shown here is derived from an EMBL/GenBank/DDBJ whole genome shotgun (WGS) entry which is preliminary data.</text>
</comment>
<dbReference type="Gene3D" id="6.10.140.2160">
    <property type="match status" value="1"/>
</dbReference>
<dbReference type="PANTHER" id="PTHR41328:SF2">
    <property type="entry name" value="TERMINASE SMALL SUBUNIT"/>
    <property type="match status" value="1"/>
</dbReference>
<evidence type="ECO:0000313" key="4">
    <source>
        <dbReference type="Proteomes" id="UP001595843"/>
    </source>
</evidence>
<dbReference type="EMBL" id="JBHSAP010000001">
    <property type="protein sequence ID" value="MFC4075232.1"/>
    <property type="molecule type" value="Genomic_DNA"/>
</dbReference>
<organism evidence="3 4">
    <name type="scientific">Salinithrix halophila</name>
    <dbReference type="NCBI Taxonomy" id="1485204"/>
    <lineage>
        <taxon>Bacteria</taxon>
        <taxon>Bacillati</taxon>
        <taxon>Bacillota</taxon>
        <taxon>Bacilli</taxon>
        <taxon>Bacillales</taxon>
        <taxon>Thermoactinomycetaceae</taxon>
        <taxon>Salinithrix</taxon>
    </lineage>
</organism>
<keyword evidence="1" id="KW-1188">Viral release from host cell</keyword>
<sequence>MAKLTPKQKAFADYYIETGNASEAARRAGYSEKTAHRIGQENMQKPAILGYIDGRMKEIASERILGATEALEILTSIARGEATEEIITPTGKAIEKRADINQRQKAIDSLMKRFNVLASLAKTEAEAEYIKEKTKLLKGAAKDTSLLNALIDVVNGDD</sequence>
<dbReference type="Pfam" id="PF03592">
    <property type="entry name" value="Terminase_2"/>
    <property type="match status" value="1"/>
</dbReference>
<dbReference type="Gene3D" id="1.10.10.1400">
    <property type="entry name" value="Terminase, small subunit, N-terminal DNA-binding domain, HTH motif"/>
    <property type="match status" value="1"/>
</dbReference>
<accession>A0ABV8JBV0</accession>
<protein>
    <submittedName>
        <fullName evidence="3">Terminase small subunit</fullName>
    </submittedName>
</protein>